<dbReference type="GO" id="GO:0009307">
    <property type="term" value="P:DNA restriction-modification system"/>
    <property type="evidence" value="ECO:0007669"/>
    <property type="project" value="UniProtKB-KW"/>
</dbReference>
<gene>
    <name evidence="5" type="ORF">US54_C0003G0002</name>
</gene>
<evidence type="ECO:0000256" key="2">
    <source>
        <dbReference type="ARBA" id="ARBA00022747"/>
    </source>
</evidence>
<dbReference type="PANTHER" id="PTHR43140">
    <property type="entry name" value="TYPE-1 RESTRICTION ENZYME ECOKI SPECIFICITY PROTEIN"/>
    <property type="match status" value="1"/>
</dbReference>
<dbReference type="GO" id="GO:0003677">
    <property type="term" value="F:DNA binding"/>
    <property type="evidence" value="ECO:0007669"/>
    <property type="project" value="UniProtKB-KW"/>
</dbReference>
<proteinExistence type="inferred from homology"/>
<evidence type="ECO:0000313" key="5">
    <source>
        <dbReference type="EMBL" id="KKQ38774.1"/>
    </source>
</evidence>
<dbReference type="STRING" id="1618481.US54_C0003G0002"/>
<evidence type="ECO:0000256" key="1">
    <source>
        <dbReference type="ARBA" id="ARBA00010923"/>
    </source>
</evidence>
<evidence type="ECO:0000259" key="4">
    <source>
        <dbReference type="Pfam" id="PF01420"/>
    </source>
</evidence>
<name>A0A0G0JPE6_9BACT</name>
<evidence type="ECO:0000313" key="6">
    <source>
        <dbReference type="Proteomes" id="UP000034471"/>
    </source>
</evidence>
<dbReference type="InterPro" id="IPR000055">
    <property type="entry name" value="Restrct_endonuc_typeI_TRD"/>
</dbReference>
<keyword evidence="2" id="KW-0680">Restriction system</keyword>
<comment type="caution">
    <text evidence="5">The sequence shown here is derived from an EMBL/GenBank/DDBJ whole genome shotgun (WGS) entry which is preliminary data.</text>
</comment>
<dbReference type="CDD" id="cd17246">
    <property type="entry name" value="RMtype1_S_SonII-TRD2-CR2_like"/>
    <property type="match status" value="1"/>
</dbReference>
<reference evidence="5 6" key="1">
    <citation type="journal article" date="2015" name="Nature">
        <title>rRNA introns, odd ribosomes, and small enigmatic genomes across a large radiation of phyla.</title>
        <authorList>
            <person name="Brown C.T."/>
            <person name="Hug L.A."/>
            <person name="Thomas B.C."/>
            <person name="Sharon I."/>
            <person name="Castelle C.J."/>
            <person name="Singh A."/>
            <person name="Wilkins M.J."/>
            <person name="Williams K.H."/>
            <person name="Banfield J.F."/>
        </authorList>
    </citation>
    <scope>NUCLEOTIDE SEQUENCE [LARGE SCALE GENOMIC DNA]</scope>
</reference>
<dbReference type="PANTHER" id="PTHR43140:SF1">
    <property type="entry name" value="TYPE I RESTRICTION ENZYME ECOKI SPECIFICITY SUBUNIT"/>
    <property type="match status" value="1"/>
</dbReference>
<dbReference type="Proteomes" id="UP000034471">
    <property type="component" value="Unassembled WGS sequence"/>
</dbReference>
<protein>
    <submittedName>
        <fullName evidence="5">Type I restriction-modification system specificity subunit</fullName>
    </submittedName>
</protein>
<dbReference type="InterPro" id="IPR051212">
    <property type="entry name" value="Type-I_RE_S_subunit"/>
</dbReference>
<dbReference type="AlphaFoldDB" id="A0A0G0JPE6"/>
<organism evidence="5 6">
    <name type="scientific">Candidatus Roizmanbacteria bacterium GW2011_GWA2_37_7</name>
    <dbReference type="NCBI Taxonomy" id="1618481"/>
    <lineage>
        <taxon>Bacteria</taxon>
        <taxon>Candidatus Roizmaniibacteriota</taxon>
    </lineage>
</organism>
<feature type="domain" description="Type I restriction modification DNA specificity" evidence="4">
    <location>
        <begin position="5"/>
        <end position="158"/>
    </location>
</feature>
<dbReference type="SUPFAM" id="SSF116734">
    <property type="entry name" value="DNA methylase specificity domain"/>
    <property type="match status" value="2"/>
</dbReference>
<dbReference type="EMBL" id="LBTJ01000003">
    <property type="protein sequence ID" value="KKQ38774.1"/>
    <property type="molecule type" value="Genomic_DNA"/>
</dbReference>
<keyword evidence="3" id="KW-0238">DNA-binding</keyword>
<evidence type="ECO:0000256" key="3">
    <source>
        <dbReference type="ARBA" id="ARBA00023125"/>
    </source>
</evidence>
<feature type="domain" description="Type I restriction modification DNA specificity" evidence="4">
    <location>
        <begin position="251"/>
        <end position="387"/>
    </location>
</feature>
<dbReference type="Gene3D" id="3.90.220.20">
    <property type="entry name" value="DNA methylase specificity domains"/>
    <property type="match status" value="2"/>
</dbReference>
<dbReference type="InterPro" id="IPR044946">
    <property type="entry name" value="Restrct_endonuc_typeI_TRD_sf"/>
</dbReference>
<dbReference type="CDD" id="cd17267">
    <property type="entry name" value="RMtype1_S_EcoAO83I-TRD1-CR1_like"/>
    <property type="match status" value="1"/>
</dbReference>
<dbReference type="Pfam" id="PF01420">
    <property type="entry name" value="Methylase_S"/>
    <property type="match status" value="2"/>
</dbReference>
<comment type="similarity">
    <text evidence="1">Belongs to the type-I restriction system S methylase family.</text>
</comment>
<dbReference type="PATRIC" id="fig|1618481.3.peg.106"/>
<accession>A0A0G0JPE6</accession>
<sequence>MTTIPKHWQTKKLGEVLTLEYGKGMPKHKRTSSGDVNVYGSNGIVGKHSESLVKVPCLIVGRKGTVGAVHLSTEPCWPIDTTYYVIPPENINLKFAYHLLGHLRLGQLDRSTAIPGLNRNDAYAKIVGVPELDEQKQIVDKLEELFSILDTTKTVLKETESKSRLFQFSFIGNAYLKKGAENKVNIDRLSAEIKEFHIHKTGQDIARRMPNISIKLPGLPNNMLWVSAYEICQSVRDGTHDTPRYVDSGIPLVTSKNLTLNGLDMSKIQYISKEDHKEISKRSSVAKGDILYGMIGTIGNAVLIEEESQFSIKNVGLFKVNPKYLNSEYLLYWLKSNSLYQILKANNMVRGTTQQFIPLGNLRLIPVPYTSLENQVKIVEYIKSQLTTMEQLTKALEIGVRKSEIIRQSVLSKAFSGGLN</sequence>